<dbReference type="InterPro" id="IPR027450">
    <property type="entry name" value="AlkB-like"/>
</dbReference>
<dbReference type="InterPro" id="IPR037151">
    <property type="entry name" value="AlkB-like_sf"/>
</dbReference>
<accession>A0A371EQS1</accession>
<dbReference type="GO" id="GO:0003729">
    <property type="term" value="F:mRNA binding"/>
    <property type="evidence" value="ECO:0007669"/>
    <property type="project" value="InterPro"/>
</dbReference>
<dbReference type="GO" id="GO:0032451">
    <property type="term" value="F:demethylase activity"/>
    <property type="evidence" value="ECO:0007669"/>
    <property type="project" value="InterPro"/>
</dbReference>
<feature type="region of interest" description="Disordered" evidence="2">
    <location>
        <begin position="417"/>
        <end position="462"/>
    </location>
</feature>
<dbReference type="PANTHER" id="PTHR31447:SF5">
    <property type="entry name" value="FE2OG DIOXYGENASE DOMAIN-CONTAINING PROTEIN"/>
    <property type="match status" value="1"/>
</dbReference>
<evidence type="ECO:0000256" key="1">
    <source>
        <dbReference type="ARBA" id="ARBA00007879"/>
    </source>
</evidence>
<proteinExistence type="inferred from homology"/>
<comment type="similarity">
    <text evidence="1">Belongs to the alkB family.</text>
</comment>
<dbReference type="Proteomes" id="UP000257109">
    <property type="component" value="Unassembled WGS sequence"/>
</dbReference>
<protein>
    <submittedName>
        <fullName evidence="4">RNA demethylase ALKBH5</fullName>
    </submittedName>
</protein>
<dbReference type="InterPro" id="IPR044842">
    <property type="entry name" value="ALKBH9B/ALKBH10B-like"/>
</dbReference>
<comment type="caution">
    <text evidence="4">The sequence shown here is derived from an EMBL/GenBank/DDBJ whole genome shotgun (WGS) entry which is preliminary data.</text>
</comment>
<keyword evidence="5" id="KW-1185">Reference proteome</keyword>
<dbReference type="EMBL" id="QJKJ01012557">
    <property type="protein sequence ID" value="RDX68408.1"/>
    <property type="molecule type" value="Genomic_DNA"/>
</dbReference>
<sequence>MDEQQPQGNNKGSDSDPFLVNYTSSDLRTASEFLATWLPFLSRDLCNRCTQSLSDRIHSIDPGSQNDAPHEENDAVENCDNCDNCDAHSLGSWKDGAEPNSNVETPTQRLSWADMAQEDDEFGEEEHENNNDGVNVVAGDSNVSDAAKVVASSDKPTLPREQREYIRFMNVRRKKDFICFERVNGKLVNILEGLELHTGIISAAEQKRIVSYVASLQEKGRKGELKDRTFTAPQKWMRGKGRQTIQFGCCYNYAVDRDGNPPGILHNAMVDPIPDLFKVIIRRLIKWHVLPPTCVPDSCIVNIYEEGDCIPPHIDNHDFVRPFCTVSFLSECNIVFGSNLKIVGPGEFDGSIAIPLPVGSVLVLNGNGADVAKHCVPAVPTKRISITFRRMDVSKRPFGYVPEPDLQGIQPLAYEVDQEKKSSGHRPSRHTKRYKDRRGGGRNDAMGSATRNERFSEARDLNLSSPRTANRWSRVLGYML</sequence>
<dbReference type="AlphaFoldDB" id="A0A371EQS1"/>
<dbReference type="InterPro" id="IPR005123">
    <property type="entry name" value="Oxoglu/Fe-dep_dioxygenase_dom"/>
</dbReference>
<dbReference type="PANTHER" id="PTHR31447">
    <property type="entry name" value="HYDROXYPROLINE-RICH GLYCOPROTEIN FAMILY PROTEIN-RELATED"/>
    <property type="match status" value="1"/>
</dbReference>
<dbReference type="SUPFAM" id="SSF51197">
    <property type="entry name" value="Clavaminate synthase-like"/>
    <property type="match status" value="1"/>
</dbReference>
<dbReference type="GO" id="GO:0006402">
    <property type="term" value="P:mRNA catabolic process"/>
    <property type="evidence" value="ECO:0007669"/>
    <property type="project" value="InterPro"/>
</dbReference>
<feature type="compositionally biased region" description="Basic and acidic residues" evidence="2">
    <location>
        <begin position="451"/>
        <end position="460"/>
    </location>
</feature>
<evidence type="ECO:0000256" key="2">
    <source>
        <dbReference type="SAM" id="MobiDB-lite"/>
    </source>
</evidence>
<dbReference type="GO" id="GO:0032259">
    <property type="term" value="P:methylation"/>
    <property type="evidence" value="ECO:0007669"/>
    <property type="project" value="UniProtKB-KW"/>
</dbReference>
<dbReference type="Pfam" id="PF13532">
    <property type="entry name" value="2OG-FeII_Oxy_2"/>
    <property type="match status" value="1"/>
</dbReference>
<feature type="non-terminal residue" evidence="4">
    <location>
        <position position="1"/>
    </location>
</feature>
<dbReference type="GO" id="GO:0008168">
    <property type="term" value="F:methyltransferase activity"/>
    <property type="evidence" value="ECO:0007669"/>
    <property type="project" value="UniProtKB-KW"/>
</dbReference>
<gene>
    <name evidence="4" type="primary">alkbh5</name>
    <name evidence="4" type="ORF">CR513_52609</name>
</gene>
<name>A0A371EQS1_MUCPR</name>
<reference evidence="4" key="1">
    <citation type="submission" date="2018-05" db="EMBL/GenBank/DDBJ databases">
        <title>Draft genome of Mucuna pruriens seed.</title>
        <authorList>
            <person name="Nnadi N.E."/>
            <person name="Vos R."/>
            <person name="Hasami M.H."/>
            <person name="Devisetty U.K."/>
            <person name="Aguiy J.C."/>
        </authorList>
    </citation>
    <scope>NUCLEOTIDE SEQUENCE [LARGE SCALE GENOMIC DNA]</scope>
    <source>
        <strain evidence="4">JCA_2017</strain>
    </source>
</reference>
<organism evidence="4 5">
    <name type="scientific">Mucuna pruriens</name>
    <name type="common">Velvet bean</name>
    <name type="synonym">Dolichos pruriens</name>
    <dbReference type="NCBI Taxonomy" id="157652"/>
    <lineage>
        <taxon>Eukaryota</taxon>
        <taxon>Viridiplantae</taxon>
        <taxon>Streptophyta</taxon>
        <taxon>Embryophyta</taxon>
        <taxon>Tracheophyta</taxon>
        <taxon>Spermatophyta</taxon>
        <taxon>Magnoliopsida</taxon>
        <taxon>eudicotyledons</taxon>
        <taxon>Gunneridae</taxon>
        <taxon>Pentapetalae</taxon>
        <taxon>rosids</taxon>
        <taxon>fabids</taxon>
        <taxon>Fabales</taxon>
        <taxon>Fabaceae</taxon>
        <taxon>Papilionoideae</taxon>
        <taxon>50 kb inversion clade</taxon>
        <taxon>NPAAA clade</taxon>
        <taxon>indigoferoid/millettioid clade</taxon>
        <taxon>Phaseoleae</taxon>
        <taxon>Mucuna</taxon>
    </lineage>
</organism>
<dbReference type="PROSITE" id="PS51471">
    <property type="entry name" value="FE2OG_OXY"/>
    <property type="match status" value="1"/>
</dbReference>
<dbReference type="OrthoDB" id="271595at2759"/>
<dbReference type="STRING" id="157652.A0A371EQS1"/>
<feature type="compositionally biased region" description="Basic residues" evidence="2">
    <location>
        <begin position="423"/>
        <end position="436"/>
    </location>
</feature>
<evidence type="ECO:0000313" key="4">
    <source>
        <dbReference type="EMBL" id="RDX68408.1"/>
    </source>
</evidence>
<evidence type="ECO:0000313" key="5">
    <source>
        <dbReference type="Proteomes" id="UP000257109"/>
    </source>
</evidence>
<feature type="non-terminal residue" evidence="4">
    <location>
        <position position="480"/>
    </location>
</feature>
<feature type="domain" description="Fe2OG dioxygenase" evidence="3">
    <location>
        <begin position="295"/>
        <end position="392"/>
    </location>
</feature>
<dbReference type="Gene3D" id="2.60.120.590">
    <property type="entry name" value="Alpha-ketoglutarate-dependent dioxygenase AlkB-like"/>
    <property type="match status" value="1"/>
</dbReference>
<evidence type="ECO:0000259" key="3">
    <source>
        <dbReference type="PROSITE" id="PS51471"/>
    </source>
</evidence>